<evidence type="ECO:0000256" key="2">
    <source>
        <dbReference type="ARBA" id="ARBA00022741"/>
    </source>
</evidence>
<dbReference type="PANTHER" id="PTHR47958">
    <property type="entry name" value="ATP-DEPENDENT RNA HELICASE DBP3"/>
    <property type="match status" value="1"/>
</dbReference>
<dbReference type="Gene3D" id="3.40.50.300">
    <property type="entry name" value="P-loop containing nucleotide triphosphate hydrolases"/>
    <property type="match status" value="2"/>
</dbReference>
<dbReference type="GO" id="GO:0005524">
    <property type="term" value="F:ATP binding"/>
    <property type="evidence" value="ECO:0007669"/>
    <property type="project" value="UniProtKB-KW"/>
</dbReference>
<dbReference type="InterPro" id="IPR001650">
    <property type="entry name" value="Helicase_C-like"/>
</dbReference>
<keyword evidence="2 8" id="KW-0547">Nucleotide-binding</keyword>
<evidence type="ECO:0000259" key="10">
    <source>
        <dbReference type="PROSITE" id="PS51192"/>
    </source>
</evidence>
<dbReference type="InterPro" id="IPR011545">
    <property type="entry name" value="DEAD/DEAH_box_helicase_dom"/>
</dbReference>
<protein>
    <recommendedName>
        <fullName evidence="1">RNA helicase</fullName>
        <ecNumber evidence="1">3.6.4.13</ecNumber>
    </recommendedName>
</protein>
<evidence type="ECO:0000259" key="12">
    <source>
        <dbReference type="PROSITE" id="PS51195"/>
    </source>
</evidence>
<organism evidence="13 14">
    <name type="scientific">Staphylotrichum longicolle</name>
    <dbReference type="NCBI Taxonomy" id="669026"/>
    <lineage>
        <taxon>Eukaryota</taxon>
        <taxon>Fungi</taxon>
        <taxon>Dikarya</taxon>
        <taxon>Ascomycota</taxon>
        <taxon>Pezizomycotina</taxon>
        <taxon>Sordariomycetes</taxon>
        <taxon>Sordariomycetidae</taxon>
        <taxon>Sordariales</taxon>
        <taxon>Chaetomiaceae</taxon>
        <taxon>Staphylotrichum</taxon>
    </lineage>
</organism>
<evidence type="ECO:0000259" key="11">
    <source>
        <dbReference type="PROSITE" id="PS51194"/>
    </source>
</evidence>
<dbReference type="GO" id="GO:0016787">
    <property type="term" value="F:hydrolase activity"/>
    <property type="evidence" value="ECO:0007669"/>
    <property type="project" value="UniProtKB-KW"/>
</dbReference>
<dbReference type="SUPFAM" id="SSF52540">
    <property type="entry name" value="P-loop containing nucleoside triphosphate hydrolases"/>
    <property type="match status" value="1"/>
</dbReference>
<dbReference type="Pfam" id="PF00271">
    <property type="entry name" value="Helicase_C"/>
    <property type="match status" value="1"/>
</dbReference>
<dbReference type="AlphaFoldDB" id="A0AAD4F1W6"/>
<feature type="domain" description="DEAD-box RNA helicase Q" evidence="12">
    <location>
        <begin position="130"/>
        <end position="158"/>
    </location>
</feature>
<evidence type="ECO:0000256" key="7">
    <source>
        <dbReference type="PROSITE-ProRule" id="PRU00552"/>
    </source>
</evidence>
<evidence type="ECO:0000313" key="13">
    <source>
        <dbReference type="EMBL" id="KAG7291642.1"/>
    </source>
</evidence>
<evidence type="ECO:0000256" key="6">
    <source>
        <dbReference type="ARBA" id="ARBA00047984"/>
    </source>
</evidence>
<dbReference type="PROSITE" id="PS51194">
    <property type="entry name" value="HELICASE_CTER"/>
    <property type="match status" value="1"/>
</dbReference>
<reference evidence="13" key="1">
    <citation type="submission" date="2023-02" db="EMBL/GenBank/DDBJ databases">
        <authorList>
            <person name="Palmer J.M."/>
        </authorList>
    </citation>
    <scope>NUCLEOTIDE SEQUENCE</scope>
    <source>
        <strain evidence="13">FW57</strain>
    </source>
</reference>
<dbReference type="Proteomes" id="UP001197093">
    <property type="component" value="Unassembled WGS sequence"/>
</dbReference>
<evidence type="ECO:0000256" key="5">
    <source>
        <dbReference type="ARBA" id="ARBA00022840"/>
    </source>
</evidence>
<comment type="similarity">
    <text evidence="8">Belongs to the DEAD box helicase family.</text>
</comment>
<comment type="caution">
    <text evidence="13">The sequence shown here is derived from an EMBL/GenBank/DDBJ whole genome shotgun (WGS) entry which is preliminary data.</text>
</comment>
<feature type="region of interest" description="Disordered" evidence="9">
    <location>
        <begin position="587"/>
        <end position="621"/>
    </location>
</feature>
<feature type="compositionally biased region" description="Gly residues" evidence="9">
    <location>
        <begin position="588"/>
        <end position="603"/>
    </location>
</feature>
<evidence type="ECO:0000256" key="3">
    <source>
        <dbReference type="ARBA" id="ARBA00022801"/>
    </source>
</evidence>
<feature type="domain" description="Helicase C-terminal" evidence="11">
    <location>
        <begin position="385"/>
        <end position="534"/>
    </location>
</feature>
<dbReference type="InterPro" id="IPR014001">
    <property type="entry name" value="Helicase_ATP-bd"/>
</dbReference>
<keyword evidence="3 8" id="KW-0378">Hydrolase</keyword>
<keyword evidence="4 8" id="KW-0347">Helicase</keyword>
<sequence>MADNSWDPTPQSAGAAEALEAQAVGAFNVGEMHAALPENGDNKKKTPAGWVPATPYNYESYTQGASHEWEGNAKTYDWDGEVGDIGPEFPELEIELFGKPGNREKKGIDFSKIASIELFQEGPARVDPIATFEDAGLHPAMLKNVEMAGYDVPTPIQRYCLPAIHMGYDVIGIAQTGSGKTAAYLIPILNKLMGKAKKLAAPRPNPATFQEGIDPRTRAEPLVVIVVPTRELAVQIFNEARKFCYRTMLRPCVVYGGGTFRDQEKQLQRGCDVLIASPGRLIHFMNSPEILTLRRVRYMVIDEADELLMEDWKEELTQIMSGGEQEEGNINYMLFSATFPKAARELAKTHLADTHVRLRVGRAGSSHENIKQNIIYVDPSLKKQALIDLIKSLPPTRTIVFVNSKRTAEEVDDFLYNKEGMPCTSMHSDRNQMEREAAMRGFRGGEWPILIATGVTARGIDVVNVMHVINYDLPSMDHGGIEEYTHRIGRTGRIGHRGLASSFYSDRDEPIASVLTRTLIETNQEVPDFLQSYIPEGATATNLKFEADSDFEDNVDIGAGADTGGGGWGADGTDCADAGNAGDAGNDAGAGGWGGENGGGGDWGADTSKPAAVEEAACSGW</sequence>
<evidence type="ECO:0000256" key="8">
    <source>
        <dbReference type="RuleBase" id="RU000492"/>
    </source>
</evidence>
<dbReference type="SMART" id="SM00490">
    <property type="entry name" value="HELICc"/>
    <property type="match status" value="1"/>
</dbReference>
<dbReference type="CDD" id="cd18787">
    <property type="entry name" value="SF2_C_DEAD"/>
    <property type="match status" value="1"/>
</dbReference>
<evidence type="ECO:0000256" key="1">
    <source>
        <dbReference type="ARBA" id="ARBA00012552"/>
    </source>
</evidence>
<feature type="short sequence motif" description="Q motif" evidence="7">
    <location>
        <begin position="130"/>
        <end position="158"/>
    </location>
</feature>
<dbReference type="InterPro" id="IPR027417">
    <property type="entry name" value="P-loop_NTPase"/>
</dbReference>
<evidence type="ECO:0000256" key="9">
    <source>
        <dbReference type="SAM" id="MobiDB-lite"/>
    </source>
</evidence>
<dbReference type="GO" id="GO:0003724">
    <property type="term" value="F:RNA helicase activity"/>
    <property type="evidence" value="ECO:0007669"/>
    <property type="project" value="UniProtKB-EC"/>
</dbReference>
<dbReference type="PROSITE" id="PS51192">
    <property type="entry name" value="HELICASE_ATP_BIND_1"/>
    <property type="match status" value="1"/>
</dbReference>
<evidence type="ECO:0000313" key="14">
    <source>
        <dbReference type="Proteomes" id="UP001197093"/>
    </source>
</evidence>
<dbReference type="InterPro" id="IPR000629">
    <property type="entry name" value="RNA-helicase_DEAD-box_CS"/>
</dbReference>
<keyword evidence="14" id="KW-1185">Reference proteome</keyword>
<feature type="domain" description="Helicase ATP-binding" evidence="10">
    <location>
        <begin position="161"/>
        <end position="357"/>
    </location>
</feature>
<accession>A0AAD4F1W6</accession>
<dbReference type="EC" id="3.6.4.13" evidence="1"/>
<gene>
    <name evidence="13" type="ORF">NEMBOFW57_001661</name>
</gene>
<dbReference type="SMART" id="SM00487">
    <property type="entry name" value="DEXDc"/>
    <property type="match status" value="1"/>
</dbReference>
<evidence type="ECO:0000256" key="4">
    <source>
        <dbReference type="ARBA" id="ARBA00022806"/>
    </source>
</evidence>
<dbReference type="EMBL" id="JAHCVI010000001">
    <property type="protein sequence ID" value="KAG7291642.1"/>
    <property type="molecule type" value="Genomic_DNA"/>
</dbReference>
<dbReference type="GO" id="GO:0003676">
    <property type="term" value="F:nucleic acid binding"/>
    <property type="evidence" value="ECO:0007669"/>
    <property type="project" value="InterPro"/>
</dbReference>
<dbReference type="PROSITE" id="PS00039">
    <property type="entry name" value="DEAD_ATP_HELICASE"/>
    <property type="match status" value="1"/>
</dbReference>
<dbReference type="Pfam" id="PF00270">
    <property type="entry name" value="DEAD"/>
    <property type="match status" value="1"/>
</dbReference>
<name>A0AAD4F1W6_9PEZI</name>
<keyword evidence="5 8" id="KW-0067">ATP-binding</keyword>
<dbReference type="PROSITE" id="PS51195">
    <property type="entry name" value="Q_MOTIF"/>
    <property type="match status" value="1"/>
</dbReference>
<dbReference type="InterPro" id="IPR014014">
    <property type="entry name" value="RNA_helicase_DEAD_Q_motif"/>
</dbReference>
<proteinExistence type="inferred from homology"/>
<comment type="catalytic activity">
    <reaction evidence="6">
        <text>ATP + H2O = ADP + phosphate + H(+)</text>
        <dbReference type="Rhea" id="RHEA:13065"/>
        <dbReference type="ChEBI" id="CHEBI:15377"/>
        <dbReference type="ChEBI" id="CHEBI:15378"/>
        <dbReference type="ChEBI" id="CHEBI:30616"/>
        <dbReference type="ChEBI" id="CHEBI:43474"/>
        <dbReference type="ChEBI" id="CHEBI:456216"/>
        <dbReference type="EC" id="3.6.4.13"/>
    </reaction>
</comment>